<dbReference type="STRING" id="1849047.A0A3D8QSG9"/>
<organism evidence="5 6">
    <name type="scientific">Coleophoma cylindrospora</name>
    <dbReference type="NCBI Taxonomy" id="1849047"/>
    <lineage>
        <taxon>Eukaryota</taxon>
        <taxon>Fungi</taxon>
        <taxon>Dikarya</taxon>
        <taxon>Ascomycota</taxon>
        <taxon>Pezizomycotina</taxon>
        <taxon>Leotiomycetes</taxon>
        <taxon>Helotiales</taxon>
        <taxon>Dermateaceae</taxon>
        <taxon>Coleophoma</taxon>
    </lineage>
</organism>
<dbReference type="PANTHER" id="PTHR45348:SF2">
    <property type="entry name" value="ZINC-TYPE ALCOHOL DEHYDROGENASE-LIKE PROTEIN C2E1P3.01"/>
    <property type="match status" value="1"/>
</dbReference>
<dbReference type="EMBL" id="PDLM01000012">
    <property type="protein sequence ID" value="RDW64759.1"/>
    <property type="molecule type" value="Genomic_DNA"/>
</dbReference>
<gene>
    <name evidence="5" type="ORF">BP6252_10410</name>
</gene>
<keyword evidence="2" id="KW-0560">Oxidoreductase</keyword>
<evidence type="ECO:0000313" key="6">
    <source>
        <dbReference type="Proteomes" id="UP000256645"/>
    </source>
</evidence>
<comment type="similarity">
    <text evidence="1">Belongs to the zinc-containing alcohol dehydrogenase family.</text>
</comment>
<evidence type="ECO:0000259" key="4">
    <source>
        <dbReference type="SMART" id="SM00829"/>
    </source>
</evidence>
<evidence type="ECO:0000256" key="3">
    <source>
        <dbReference type="SAM" id="MobiDB-lite"/>
    </source>
</evidence>
<name>A0A3D8QSG9_9HELO</name>
<evidence type="ECO:0000256" key="2">
    <source>
        <dbReference type="ARBA" id="ARBA00023002"/>
    </source>
</evidence>
<dbReference type="CDD" id="cd08249">
    <property type="entry name" value="enoyl_reductase_like"/>
    <property type="match status" value="1"/>
</dbReference>
<dbReference type="InterPro" id="IPR036291">
    <property type="entry name" value="NAD(P)-bd_dom_sf"/>
</dbReference>
<dbReference type="Pfam" id="PF08240">
    <property type="entry name" value="ADH_N"/>
    <property type="match status" value="1"/>
</dbReference>
<evidence type="ECO:0000256" key="1">
    <source>
        <dbReference type="ARBA" id="ARBA00008072"/>
    </source>
</evidence>
<comment type="caution">
    <text evidence="5">The sequence shown here is derived from an EMBL/GenBank/DDBJ whole genome shotgun (WGS) entry which is preliminary data.</text>
</comment>
<proteinExistence type="inferred from homology"/>
<dbReference type="SUPFAM" id="SSF51735">
    <property type="entry name" value="NAD(P)-binding Rossmann-fold domains"/>
    <property type="match status" value="1"/>
</dbReference>
<protein>
    <recommendedName>
        <fullName evidence="4">Enoyl reductase (ER) domain-containing protein</fullName>
    </recommendedName>
</protein>
<evidence type="ECO:0000313" key="5">
    <source>
        <dbReference type="EMBL" id="RDW64759.1"/>
    </source>
</evidence>
<dbReference type="Proteomes" id="UP000256645">
    <property type="component" value="Unassembled WGS sequence"/>
</dbReference>
<accession>A0A3D8QSG9</accession>
<keyword evidence="6" id="KW-1185">Reference proteome</keyword>
<dbReference type="InterPro" id="IPR011032">
    <property type="entry name" value="GroES-like_sf"/>
</dbReference>
<sequence length="349" mass="36783">MRGVTVASPGAPYEVTDDLPKPSPNDGQVLVRSLFSGINPVETFMQSSGMLVTSWPVVLGCDASGEVVEVGKGVSKFKIGDHAYGCTRLGVPGYGTFQEYHLMDEKLAFKKPGNISVEQAATLGVGLLTASLGLIAGLGIEFPAAGETLKRDEWLIVLGGSGSVGQYAIQIASFSGYQVLTSCSPSKAPLCIAAGASATFDYKLPLDEQISTINSITGGDFSKVLDAGAVSYVPAMEILVKCSNSKKDGAKHFASTDDWSPMSAPDKSGINIYRIRLGQLGRYGEGSQQDETCRVLEEAIVPLERFLAEGQIKPMEWEIVGHGFEGLAGAVKLFDSGTFGGKKALVKLA</sequence>
<dbReference type="InterPro" id="IPR047122">
    <property type="entry name" value="Trans-enoyl_RdTase-like"/>
</dbReference>
<dbReference type="Gene3D" id="3.40.50.720">
    <property type="entry name" value="NAD(P)-binding Rossmann-like Domain"/>
    <property type="match status" value="1"/>
</dbReference>
<feature type="region of interest" description="Disordered" evidence="3">
    <location>
        <begin position="1"/>
        <end position="24"/>
    </location>
</feature>
<feature type="domain" description="Enoyl reductase (ER)" evidence="4">
    <location>
        <begin position="7"/>
        <end position="345"/>
    </location>
</feature>
<reference evidence="5 6" key="1">
    <citation type="journal article" date="2018" name="IMA Fungus">
        <title>IMA Genome-F 9: Draft genome sequence of Annulohypoxylon stygium, Aspergillus mulundensis, Berkeleyomyces basicola (syn. Thielaviopsis basicola), Ceratocystis smalleyi, two Cercospora beticola strains, Coleophoma cylindrospora, Fusarium fracticaudum, Phialophora cf. hyalina, and Morchella septimelata.</title>
        <authorList>
            <person name="Wingfield B.D."/>
            <person name="Bills G.F."/>
            <person name="Dong Y."/>
            <person name="Huang W."/>
            <person name="Nel W.J."/>
            <person name="Swalarsk-Parry B.S."/>
            <person name="Vaghefi N."/>
            <person name="Wilken P.M."/>
            <person name="An Z."/>
            <person name="de Beer Z.W."/>
            <person name="De Vos L."/>
            <person name="Chen L."/>
            <person name="Duong T.A."/>
            <person name="Gao Y."/>
            <person name="Hammerbacher A."/>
            <person name="Kikkert J.R."/>
            <person name="Li Y."/>
            <person name="Li H."/>
            <person name="Li K."/>
            <person name="Li Q."/>
            <person name="Liu X."/>
            <person name="Ma X."/>
            <person name="Naidoo K."/>
            <person name="Pethybridge S.J."/>
            <person name="Sun J."/>
            <person name="Steenkamp E.T."/>
            <person name="van der Nest M.A."/>
            <person name="van Wyk S."/>
            <person name="Wingfield M.J."/>
            <person name="Xiong C."/>
            <person name="Yue Q."/>
            <person name="Zhang X."/>
        </authorList>
    </citation>
    <scope>NUCLEOTIDE SEQUENCE [LARGE SCALE GENOMIC DNA]</scope>
    <source>
        <strain evidence="5 6">BP6252</strain>
    </source>
</reference>
<dbReference type="AlphaFoldDB" id="A0A3D8QSG9"/>
<dbReference type="Gene3D" id="3.90.180.10">
    <property type="entry name" value="Medium-chain alcohol dehydrogenases, catalytic domain"/>
    <property type="match status" value="1"/>
</dbReference>
<dbReference type="InterPro" id="IPR013154">
    <property type="entry name" value="ADH-like_N"/>
</dbReference>
<dbReference type="SUPFAM" id="SSF50129">
    <property type="entry name" value="GroES-like"/>
    <property type="match status" value="1"/>
</dbReference>
<dbReference type="GO" id="GO:0016651">
    <property type="term" value="F:oxidoreductase activity, acting on NAD(P)H"/>
    <property type="evidence" value="ECO:0007669"/>
    <property type="project" value="InterPro"/>
</dbReference>
<dbReference type="PANTHER" id="PTHR45348">
    <property type="entry name" value="HYPOTHETICAL OXIDOREDUCTASE (EUROFUNG)"/>
    <property type="match status" value="1"/>
</dbReference>
<dbReference type="OrthoDB" id="9992527at2759"/>
<dbReference type="SMART" id="SM00829">
    <property type="entry name" value="PKS_ER"/>
    <property type="match status" value="1"/>
</dbReference>
<dbReference type="InterPro" id="IPR020843">
    <property type="entry name" value="ER"/>
</dbReference>